<name>A0AAV7LRU7_PLEWA</name>
<dbReference type="InterPro" id="IPR016024">
    <property type="entry name" value="ARM-type_fold"/>
</dbReference>
<comment type="similarity">
    <text evidence="1">Belongs to the TTI2 family.</text>
</comment>
<accession>A0AAV7LRU7</accession>
<keyword evidence="3" id="KW-1185">Reference proteome</keyword>
<gene>
    <name evidence="2" type="ORF">NDU88_003350</name>
</gene>
<dbReference type="GO" id="GO:0005634">
    <property type="term" value="C:nucleus"/>
    <property type="evidence" value="ECO:0007669"/>
    <property type="project" value="TreeGrafter"/>
</dbReference>
<comment type="caution">
    <text evidence="2">The sequence shown here is derived from an EMBL/GenBank/DDBJ whole genome shotgun (WGS) entry which is preliminary data.</text>
</comment>
<evidence type="ECO:0000256" key="1">
    <source>
        <dbReference type="ARBA" id="ARBA00034736"/>
    </source>
</evidence>
<dbReference type="SUPFAM" id="SSF48371">
    <property type="entry name" value="ARM repeat"/>
    <property type="match status" value="1"/>
</dbReference>
<protein>
    <recommendedName>
        <fullName evidence="4">TELO2-interacting protein 2</fullName>
    </recommendedName>
</protein>
<proteinExistence type="inferred from homology"/>
<dbReference type="InterPro" id="IPR018870">
    <property type="entry name" value="Tti2"/>
</dbReference>
<dbReference type="EMBL" id="JANPWB010000015">
    <property type="protein sequence ID" value="KAJ1090215.1"/>
    <property type="molecule type" value="Genomic_DNA"/>
</dbReference>
<dbReference type="PANTHER" id="PTHR32226:SF2">
    <property type="entry name" value="TELO2-INTERACTING PROTEIN 2"/>
    <property type="match status" value="1"/>
</dbReference>
<evidence type="ECO:0000313" key="3">
    <source>
        <dbReference type="Proteomes" id="UP001066276"/>
    </source>
</evidence>
<dbReference type="Proteomes" id="UP001066276">
    <property type="component" value="Chromosome 11"/>
</dbReference>
<evidence type="ECO:0000313" key="2">
    <source>
        <dbReference type="EMBL" id="KAJ1090215.1"/>
    </source>
</evidence>
<dbReference type="Pfam" id="PF10521">
    <property type="entry name" value="Tti2"/>
    <property type="match status" value="1"/>
</dbReference>
<organism evidence="2 3">
    <name type="scientific">Pleurodeles waltl</name>
    <name type="common">Iberian ribbed newt</name>
    <dbReference type="NCBI Taxonomy" id="8319"/>
    <lineage>
        <taxon>Eukaryota</taxon>
        <taxon>Metazoa</taxon>
        <taxon>Chordata</taxon>
        <taxon>Craniata</taxon>
        <taxon>Vertebrata</taxon>
        <taxon>Euteleostomi</taxon>
        <taxon>Amphibia</taxon>
        <taxon>Batrachia</taxon>
        <taxon>Caudata</taxon>
        <taxon>Salamandroidea</taxon>
        <taxon>Salamandridae</taxon>
        <taxon>Pleurodelinae</taxon>
        <taxon>Pleurodeles</taxon>
    </lineage>
</organism>
<evidence type="ECO:0008006" key="4">
    <source>
        <dbReference type="Google" id="ProtNLM"/>
    </source>
</evidence>
<dbReference type="PANTHER" id="PTHR32226">
    <property type="entry name" value="TELO2-INTERACTING PROTEIN 2"/>
    <property type="match status" value="1"/>
</dbReference>
<dbReference type="GO" id="GO:0005829">
    <property type="term" value="C:cytosol"/>
    <property type="evidence" value="ECO:0007669"/>
    <property type="project" value="TreeGrafter"/>
</dbReference>
<dbReference type="GO" id="GO:0110078">
    <property type="term" value="C:TTT Hsp90 cochaperone complex"/>
    <property type="evidence" value="ECO:0007669"/>
    <property type="project" value="InterPro"/>
</dbReference>
<sequence length="476" mass="52823">MNEPESTDVVDSSSSPLSVDALDSASLTNSLLDMGLVGFTDLNSVVLSADLAMTLCRHAAPKGESEGKKCSVPERARASGAIIVDLLKAMHKGKLAQEQTGAKCAFSDEGGQALCELPSSLAAPIYIFATTHHEDKPWTDHDSRAKAQEVLACLLWTSRAGSVAELLRGRGEADQGIFKDVMGLLKPELKKDTWELNPATKYIFSWTLQQVIRPWLSDYLDSVLPPSLLLSDDFRTENKILGVRCLHHIILNVPAAELLQCNRAQVVYHALYNHLYTPEADLIQVVLSCLLDLLPVLDKFSRVTRDPGQRHQHTNDVLQLIVTHMEMEHKILLRRVYANYLPAFVERLGIGVARHLKRLERVVVGYLEVYDGPEETARLSSLSTLKCIIKHAWPRMLCRLGVLLKSLLRLVFDLATDCSLTPGQVKSTLLEEATDCLMLLDRCSQGQVKVLLEGISNNCTDQQVLKCLAKVQQDMI</sequence>
<dbReference type="AlphaFoldDB" id="A0AAV7LRU7"/>
<reference evidence="2" key="1">
    <citation type="journal article" date="2022" name="bioRxiv">
        <title>Sequencing and chromosome-scale assembly of the giantPleurodeles waltlgenome.</title>
        <authorList>
            <person name="Brown T."/>
            <person name="Elewa A."/>
            <person name="Iarovenko S."/>
            <person name="Subramanian E."/>
            <person name="Araus A.J."/>
            <person name="Petzold A."/>
            <person name="Susuki M."/>
            <person name="Suzuki K.-i.T."/>
            <person name="Hayashi T."/>
            <person name="Toyoda A."/>
            <person name="Oliveira C."/>
            <person name="Osipova E."/>
            <person name="Leigh N.D."/>
            <person name="Simon A."/>
            <person name="Yun M.H."/>
        </authorList>
    </citation>
    <scope>NUCLEOTIDE SEQUENCE</scope>
    <source>
        <strain evidence="2">20211129_DDA</strain>
        <tissue evidence="2">Liver</tissue>
    </source>
</reference>